<dbReference type="InterPro" id="IPR026054">
    <property type="entry name" value="Nucleoporin"/>
</dbReference>
<dbReference type="FunFam" id="2.130.10.10:FF:000645">
    <property type="entry name" value="Putative nuclear pore complex subunit Nup159"/>
    <property type="match status" value="1"/>
</dbReference>
<dbReference type="GO" id="GO:0005643">
    <property type="term" value="C:nuclear pore"/>
    <property type="evidence" value="ECO:0007669"/>
    <property type="project" value="TreeGrafter"/>
</dbReference>
<dbReference type="EMBL" id="CP120628">
    <property type="protein sequence ID" value="WEW58036.1"/>
    <property type="molecule type" value="Genomic_DNA"/>
</dbReference>
<feature type="compositionally biased region" description="Basic and acidic residues" evidence="5">
    <location>
        <begin position="695"/>
        <end position="709"/>
    </location>
</feature>
<accession>A0AAF0DG60</accession>
<feature type="compositionally biased region" description="Polar residues" evidence="5">
    <location>
        <begin position="1332"/>
        <end position="1343"/>
    </location>
</feature>
<dbReference type="GO" id="GO:0008139">
    <property type="term" value="F:nuclear localization sequence binding"/>
    <property type="evidence" value="ECO:0007669"/>
    <property type="project" value="TreeGrafter"/>
</dbReference>
<sequence length="1440" mass="153149">MAFSFGGGSQSPMGSGKVQLGPELQEIQTQSIDSRSVQEVGFLSLNGDSKIRLLPSPWPADALPPPTSSLLSVASTKSLLAAAGPDGIVVASTDSVRKAFFAEATGESNIRPFQPELQIPLPGRVSHVAFSADDSALVVAAQNGDGLAVYDVSALLQGTTQPAVTISLNGESLRALCPNPVAPELFAAITTNGELIVANLKTGQLEGGPNGPVLKTRVSSVSWSTKGKQLVAGLADGGAYQMTPKGEGKAEIPSPPGISGNQHVSSLMWLENNLFLMIYTPTVFSDDRPSSSYYIVTRHPPDRYEFQKLPEVCSPFGLERHPSFQFTGRLKKFEPDLKEVLVVASTASTDIGLFTRSTKPFAGDCPPEKITDVFTTTTMSEDSRRAEVPMTEDMTDTSPIGLAIDFSSKDKVPSPIPGEDIKESATPLPMIMILNNDGVLSSWWFVYSESIRQQKPYHGLSVIPQPSLAIQQQAAPKTAAIPETPKPAFGPGVFGQPAFGQPSFGKPATPAFGAATPLGANRQPTFGSPTALGDSRPAFGSTTPMGGGVSFGTPSVPGQRGPEFGQSTSITPGRSLFGLTSAQAPHPGSAGGGFSSFAVSGGFGGVLASHTPEQSPFAKAAAENPFAKAGQPVFGTPSSDAFSKKESTQSASGGLASGGFVLGSTFTPDATAAMDEDKPEKPNGTISLGSFGKSLDFKDDNKPSPDAKPKSSLFASPFLNITDTKPPASPKSPFGPPTTGLFGKPQQRAPVSTPPESGTLATSFSQPSPTTVSKPTKSPPLVQEESSLSETTVKVETPSDTQVTPSPKLAEPPLPPEPTSRADYGPGDTSASSSNISRISFEEAPLPPDFLPPKKLAIPKEAERSPEPESPQEPESPKEPTLPESPEHHLPALPDESEVEKAEGEGFEDSGEEVTHEASSIDFKVSPESSFGGVSDKSPTGERFTKISAPKSKPAVLKPLFGEITETPIFSPPQMPKDRARISPRSPSPVRNQRRSMLSMPDGLRSTSAPMPGRALSRRKAALESSMLAKQITAPSEDIADEASVQEVQRQAERLVAEAQELVEDEDEQLRRDLARPLSPAPTLDPFLPHQDYNGESLKPGIPGQIERLYRDINAMVGTLGINARSLSSYLLYQQSAKNLNDTGWIRTLRSEKYADVLDEKLLLSEIPKLQKGVEALDQSLQQGKIEDIQDKLEKCHQLFNRDLVSLRGQCASIRKTLDSYADAVAIASAPLSAEQSALQQDLRKISTEVQVKLADLEKDISLLRAKIADCSKPGNSLNGQSRGTRRHMGRPTVEAVTSTINTMTNMAQKKSGDIDVLEAQMRKLGIDISGSAPQSREASPFSTPLKKTARLPITPGSRTSLDGGVRSSYHTPESNRTSKFRSSVLSQSALRTSNGPTELVLPEDSESWKAKAQRRKEVVGHLKAALSNRKGKVRSLDVF</sequence>
<organism evidence="7 8">
    <name type="scientific">Emydomyces testavorans</name>
    <dbReference type="NCBI Taxonomy" id="2070801"/>
    <lineage>
        <taxon>Eukaryota</taxon>
        <taxon>Fungi</taxon>
        <taxon>Dikarya</taxon>
        <taxon>Ascomycota</taxon>
        <taxon>Pezizomycotina</taxon>
        <taxon>Eurotiomycetes</taxon>
        <taxon>Eurotiomycetidae</taxon>
        <taxon>Onygenales</taxon>
        <taxon>Nannizziopsiaceae</taxon>
        <taxon>Emydomyces</taxon>
    </lineage>
</organism>
<dbReference type="Gene3D" id="2.130.10.10">
    <property type="entry name" value="YVTN repeat-like/Quinoprotein amine dehydrogenase"/>
    <property type="match status" value="1"/>
</dbReference>
<feature type="compositionally biased region" description="Pro residues" evidence="5">
    <location>
        <begin position="727"/>
        <end position="736"/>
    </location>
</feature>
<evidence type="ECO:0000256" key="3">
    <source>
        <dbReference type="ARBA" id="ARBA00023242"/>
    </source>
</evidence>
<keyword evidence="2" id="KW-0813">Transport</keyword>
<keyword evidence="4" id="KW-0175">Coiled coil</keyword>
<evidence type="ECO:0000256" key="5">
    <source>
        <dbReference type="SAM" id="MobiDB-lite"/>
    </source>
</evidence>
<feature type="compositionally biased region" description="Low complexity" evidence="5">
    <location>
        <begin position="767"/>
        <end position="780"/>
    </location>
</feature>
<name>A0AAF0DG60_9EURO</name>
<dbReference type="InterPro" id="IPR039462">
    <property type="entry name" value="Nup159/Nup146_N"/>
</dbReference>
<dbReference type="GO" id="GO:0006405">
    <property type="term" value="P:RNA export from nucleus"/>
    <property type="evidence" value="ECO:0007669"/>
    <property type="project" value="TreeGrafter"/>
</dbReference>
<feature type="compositionally biased region" description="Basic and acidic residues" evidence="5">
    <location>
        <begin position="858"/>
        <end position="867"/>
    </location>
</feature>
<feature type="compositionally biased region" description="Polar residues" evidence="5">
    <location>
        <begin position="784"/>
        <end position="803"/>
    </location>
</feature>
<feature type="region of interest" description="Disordered" evidence="5">
    <location>
        <begin position="628"/>
        <end position="658"/>
    </location>
</feature>
<protein>
    <recommendedName>
        <fullName evidence="6">Nucleoporin Nup159/Nup146 N-terminal domain-containing protein</fullName>
    </recommendedName>
</protein>
<keyword evidence="8" id="KW-1185">Reference proteome</keyword>
<dbReference type="GO" id="GO:0017056">
    <property type="term" value="F:structural constituent of nuclear pore"/>
    <property type="evidence" value="ECO:0007669"/>
    <property type="project" value="TreeGrafter"/>
</dbReference>
<feature type="region of interest" description="Disordered" evidence="5">
    <location>
        <begin position="670"/>
        <end position="1013"/>
    </location>
</feature>
<dbReference type="Proteomes" id="UP001219355">
    <property type="component" value="Chromosome 2"/>
</dbReference>
<dbReference type="InterPro" id="IPR015943">
    <property type="entry name" value="WD40/YVTN_repeat-like_dom_sf"/>
</dbReference>
<evidence type="ECO:0000313" key="8">
    <source>
        <dbReference type="Proteomes" id="UP001219355"/>
    </source>
</evidence>
<feature type="coiled-coil region" evidence="4">
    <location>
        <begin position="1045"/>
        <end position="1076"/>
    </location>
</feature>
<evidence type="ECO:0000256" key="1">
    <source>
        <dbReference type="ARBA" id="ARBA00004123"/>
    </source>
</evidence>
<evidence type="ECO:0000313" key="7">
    <source>
        <dbReference type="EMBL" id="WEW58036.1"/>
    </source>
</evidence>
<feature type="compositionally biased region" description="Low complexity" evidence="5">
    <location>
        <begin position="830"/>
        <end position="844"/>
    </location>
</feature>
<dbReference type="PANTHER" id="PTHR23193:SF23">
    <property type="entry name" value="NUCLEAR PORE COMPLEX PROTEIN NUP153"/>
    <property type="match status" value="1"/>
</dbReference>
<evidence type="ECO:0000259" key="6">
    <source>
        <dbReference type="Pfam" id="PF16755"/>
    </source>
</evidence>
<gene>
    <name evidence="7" type="ORF">PRK78_003503</name>
</gene>
<feature type="compositionally biased region" description="Polar residues" evidence="5">
    <location>
        <begin position="754"/>
        <end position="766"/>
    </location>
</feature>
<comment type="subcellular location">
    <subcellularLocation>
        <location evidence="1">Nucleus</location>
    </subcellularLocation>
</comment>
<proteinExistence type="predicted"/>
<keyword evidence="3" id="KW-0539">Nucleus</keyword>
<reference evidence="7" key="1">
    <citation type="submission" date="2023-03" db="EMBL/GenBank/DDBJ databases">
        <title>Emydomyces testavorans Genome Sequence.</title>
        <authorList>
            <person name="Hoyer L."/>
        </authorList>
    </citation>
    <scope>NUCLEOTIDE SEQUENCE</scope>
    <source>
        <strain evidence="7">16-2883</strain>
    </source>
</reference>
<dbReference type="Pfam" id="PF16755">
    <property type="entry name" value="Beta-prop_NUP159_NUP214"/>
    <property type="match status" value="1"/>
</dbReference>
<dbReference type="GO" id="GO:0006606">
    <property type="term" value="P:protein import into nucleus"/>
    <property type="evidence" value="ECO:0007669"/>
    <property type="project" value="TreeGrafter"/>
</dbReference>
<evidence type="ECO:0000256" key="2">
    <source>
        <dbReference type="ARBA" id="ARBA00022448"/>
    </source>
</evidence>
<feature type="domain" description="Nucleoporin Nup159/Nup146 N-terminal" evidence="6">
    <location>
        <begin position="64"/>
        <end position="440"/>
    </location>
</feature>
<feature type="compositionally biased region" description="Polar residues" evidence="5">
    <location>
        <begin position="1369"/>
        <end position="1397"/>
    </location>
</feature>
<feature type="region of interest" description="Disordered" evidence="5">
    <location>
        <begin position="1328"/>
        <end position="1409"/>
    </location>
</feature>
<evidence type="ECO:0000256" key="4">
    <source>
        <dbReference type="SAM" id="Coils"/>
    </source>
</evidence>
<dbReference type="PANTHER" id="PTHR23193">
    <property type="entry name" value="NUCLEAR PORE COMPLEX PROTEIN NUP"/>
    <property type="match status" value="1"/>
</dbReference>
<dbReference type="SUPFAM" id="SSF117289">
    <property type="entry name" value="Nucleoporin domain"/>
    <property type="match status" value="1"/>
</dbReference>